<dbReference type="Proteomes" id="UP000663889">
    <property type="component" value="Unassembled WGS sequence"/>
</dbReference>
<protein>
    <submittedName>
        <fullName evidence="1">Uncharacterized protein</fullName>
    </submittedName>
</protein>
<proteinExistence type="predicted"/>
<dbReference type="InterPro" id="IPR053210">
    <property type="entry name" value="ANKRD12"/>
</dbReference>
<evidence type="ECO:0000313" key="2">
    <source>
        <dbReference type="Proteomes" id="UP000663889"/>
    </source>
</evidence>
<evidence type="ECO:0000313" key="1">
    <source>
        <dbReference type="EMBL" id="CAF0812497.1"/>
    </source>
</evidence>
<reference evidence="1" key="1">
    <citation type="submission" date="2021-02" db="EMBL/GenBank/DDBJ databases">
        <authorList>
            <person name="Nowell W R."/>
        </authorList>
    </citation>
    <scope>NUCLEOTIDE SEQUENCE</scope>
</reference>
<accession>A0A813TQI2</accession>
<organism evidence="1 2">
    <name type="scientific">Rotaria sordida</name>
    <dbReference type="NCBI Taxonomy" id="392033"/>
    <lineage>
        <taxon>Eukaryota</taxon>
        <taxon>Metazoa</taxon>
        <taxon>Spiralia</taxon>
        <taxon>Gnathifera</taxon>
        <taxon>Rotifera</taxon>
        <taxon>Eurotatoria</taxon>
        <taxon>Bdelloidea</taxon>
        <taxon>Philodinida</taxon>
        <taxon>Philodinidae</taxon>
        <taxon>Rotaria</taxon>
    </lineage>
</organism>
<dbReference type="AlphaFoldDB" id="A0A813TQI2"/>
<comment type="caution">
    <text evidence="1">The sequence shown here is derived from an EMBL/GenBank/DDBJ whole genome shotgun (WGS) entry which is preliminary data.</text>
</comment>
<name>A0A813TQI2_9BILA</name>
<gene>
    <name evidence="1" type="ORF">SEV965_LOCUS1193</name>
</gene>
<dbReference type="GO" id="GO:0005654">
    <property type="term" value="C:nucleoplasm"/>
    <property type="evidence" value="ECO:0007669"/>
    <property type="project" value="TreeGrafter"/>
</dbReference>
<dbReference type="PANTHER" id="PTHR24149">
    <property type="entry name" value="ANKYRIN REPEAT DOMAIN-CONTAINING PROTEIN 12"/>
    <property type="match status" value="1"/>
</dbReference>
<sequence>MTNHLLGRSRRSSTYVEVLPIEKEGRSRRGLSLELPLLKNDYIIDHFHDEELIEAINKIKKENEKIRLENLLYSRYLRRVNSSNIIETYDQYANENDIIEKELYINSNENILHSKVPKIARRLSMEKNSVDTSNTKSLWTKLIANLREATYAPLLLRIKQEKLFIAAYEIEHTRLDWKRMEANSILELDQLDIDKRHETMLNEFVLPKVPKDFSDTTMAKKSYLIAPSCSSYSITTPASIGIKRLLPPPDLDTHLADVFTKQEDERYKMKLRHQVERDKLILSHEQEVLRLYGNATRSSVNQDIPLSYCSLLKDNEVYNNPSIQLPEKFINNDCTNTELNKRGKHRWNGRSFIKWLEDSNLKYKRLSCELNERQRLEADTVYSMQRMVWLKHLPKESANLSSSGRMSYLLTERYLPKVDINPNFWTNWETSPF</sequence>
<dbReference type="EMBL" id="CAJNOU010000022">
    <property type="protein sequence ID" value="CAF0812497.1"/>
    <property type="molecule type" value="Genomic_DNA"/>
</dbReference>
<dbReference type="PANTHER" id="PTHR24149:SF14">
    <property type="entry name" value="ANKYRIN REPEAT DOMAIN 12"/>
    <property type="match status" value="1"/>
</dbReference>